<evidence type="ECO:0000313" key="2">
    <source>
        <dbReference type="EMBL" id="KIM58997.1"/>
    </source>
</evidence>
<dbReference type="STRING" id="1036808.A0A0C3A2U8"/>
<feature type="domain" description="Metallo-beta-lactamase" evidence="1">
    <location>
        <begin position="80"/>
        <end position="314"/>
    </location>
</feature>
<name>A0A0C3A2U8_9AGAM</name>
<gene>
    <name evidence="2" type="ORF">SCLCIDRAFT_1041934</name>
</gene>
<keyword evidence="3" id="KW-1185">Reference proteome</keyword>
<dbReference type="AlphaFoldDB" id="A0A0C3A2U8"/>
<protein>
    <recommendedName>
        <fullName evidence="1">Metallo-beta-lactamase domain-containing protein</fullName>
    </recommendedName>
</protein>
<reference evidence="3" key="2">
    <citation type="submission" date="2015-01" db="EMBL/GenBank/DDBJ databases">
        <title>Evolutionary Origins and Diversification of the Mycorrhizal Mutualists.</title>
        <authorList>
            <consortium name="DOE Joint Genome Institute"/>
            <consortium name="Mycorrhizal Genomics Consortium"/>
            <person name="Kohler A."/>
            <person name="Kuo A."/>
            <person name="Nagy L.G."/>
            <person name="Floudas D."/>
            <person name="Copeland A."/>
            <person name="Barry K.W."/>
            <person name="Cichocki N."/>
            <person name="Veneault-Fourrey C."/>
            <person name="LaButti K."/>
            <person name="Lindquist E.A."/>
            <person name="Lipzen A."/>
            <person name="Lundell T."/>
            <person name="Morin E."/>
            <person name="Murat C."/>
            <person name="Riley R."/>
            <person name="Ohm R."/>
            <person name="Sun H."/>
            <person name="Tunlid A."/>
            <person name="Henrissat B."/>
            <person name="Grigoriev I.V."/>
            <person name="Hibbett D.S."/>
            <person name="Martin F."/>
        </authorList>
    </citation>
    <scope>NUCLEOTIDE SEQUENCE [LARGE SCALE GENOMIC DNA]</scope>
    <source>
        <strain evidence="3">Foug A</strain>
    </source>
</reference>
<dbReference type="InParanoid" id="A0A0C3A2U8"/>
<dbReference type="InterPro" id="IPR036866">
    <property type="entry name" value="RibonucZ/Hydroxyglut_hydro"/>
</dbReference>
<sequence length="391" mass="43163">MSSVSPIPSADGPPAEVELLFLGTGTSSSLPYIGCLTAPSNRRPCKTCLSTLTPEGKQNIRRNTSVALRVTGKDQKSPKTIVIDVGKTFQAAALEWFPKYGLREIDAVLITHAHADAMNGLDDLRGWTHHDAIQESIDVYASLETFQEVKRSFPYLVSKEFASGGGDVPDFKWHIIEDKVPFEIKDTGLWITPFLVQHGKLFTHNTISTSAPSPLMAQPITPVVSGRSSPKTTEASAPKPHPYWCFGFVIQDSIVYMSDVSHIPEDAWAIIEPGKRKSVLVIDCLRLQPHTSHMGLRETAATIRRLDAERNYVIGFNHDLLHDEWVTIGKAAGCESVRTLADMTESKCEGVKMMREEKVDGKGHWVRPSHDGLRVAVSSNGFVRDDTYDGL</sequence>
<dbReference type="Proteomes" id="UP000053989">
    <property type="component" value="Unassembled WGS sequence"/>
</dbReference>
<organism evidence="2 3">
    <name type="scientific">Scleroderma citrinum Foug A</name>
    <dbReference type="NCBI Taxonomy" id="1036808"/>
    <lineage>
        <taxon>Eukaryota</taxon>
        <taxon>Fungi</taxon>
        <taxon>Dikarya</taxon>
        <taxon>Basidiomycota</taxon>
        <taxon>Agaricomycotina</taxon>
        <taxon>Agaricomycetes</taxon>
        <taxon>Agaricomycetidae</taxon>
        <taxon>Boletales</taxon>
        <taxon>Sclerodermatineae</taxon>
        <taxon>Sclerodermataceae</taxon>
        <taxon>Scleroderma</taxon>
    </lineage>
</organism>
<proteinExistence type="predicted"/>
<accession>A0A0C3A2U8</accession>
<dbReference type="Gene3D" id="3.60.15.10">
    <property type="entry name" value="Ribonuclease Z/Hydroxyacylglutathione hydrolase-like"/>
    <property type="match status" value="1"/>
</dbReference>
<dbReference type="HOGENOM" id="CLU_044538_1_2_1"/>
<dbReference type="CDD" id="cd16279">
    <property type="entry name" value="metallo-hydrolase-like_MBL-fold"/>
    <property type="match status" value="1"/>
</dbReference>
<dbReference type="Pfam" id="PF12706">
    <property type="entry name" value="Lactamase_B_2"/>
    <property type="match status" value="1"/>
</dbReference>
<dbReference type="OrthoDB" id="341300at2759"/>
<evidence type="ECO:0000313" key="3">
    <source>
        <dbReference type="Proteomes" id="UP000053989"/>
    </source>
</evidence>
<dbReference type="InterPro" id="IPR001279">
    <property type="entry name" value="Metallo-B-lactamas"/>
</dbReference>
<dbReference type="PANTHER" id="PTHR42663">
    <property type="entry name" value="HYDROLASE C777.06C-RELATED-RELATED"/>
    <property type="match status" value="1"/>
</dbReference>
<dbReference type="EMBL" id="KN822078">
    <property type="protein sequence ID" value="KIM58997.1"/>
    <property type="molecule type" value="Genomic_DNA"/>
</dbReference>
<dbReference type="PANTHER" id="PTHR42663:SF6">
    <property type="entry name" value="HYDROLASE C777.06C-RELATED"/>
    <property type="match status" value="1"/>
</dbReference>
<reference evidence="2 3" key="1">
    <citation type="submission" date="2014-04" db="EMBL/GenBank/DDBJ databases">
        <authorList>
            <consortium name="DOE Joint Genome Institute"/>
            <person name="Kuo A."/>
            <person name="Kohler A."/>
            <person name="Nagy L.G."/>
            <person name="Floudas D."/>
            <person name="Copeland A."/>
            <person name="Barry K.W."/>
            <person name="Cichocki N."/>
            <person name="Veneault-Fourrey C."/>
            <person name="LaButti K."/>
            <person name="Lindquist E.A."/>
            <person name="Lipzen A."/>
            <person name="Lundell T."/>
            <person name="Morin E."/>
            <person name="Murat C."/>
            <person name="Sun H."/>
            <person name="Tunlid A."/>
            <person name="Henrissat B."/>
            <person name="Grigoriev I.V."/>
            <person name="Hibbett D.S."/>
            <person name="Martin F."/>
            <person name="Nordberg H.P."/>
            <person name="Cantor M.N."/>
            <person name="Hua S.X."/>
        </authorList>
    </citation>
    <scope>NUCLEOTIDE SEQUENCE [LARGE SCALE GENOMIC DNA]</scope>
    <source>
        <strain evidence="2 3">Foug A</strain>
    </source>
</reference>
<dbReference type="SUPFAM" id="SSF56281">
    <property type="entry name" value="Metallo-hydrolase/oxidoreductase"/>
    <property type="match status" value="1"/>
</dbReference>
<dbReference type="FunCoup" id="A0A0C3A2U8">
    <property type="interactions" value="2"/>
</dbReference>
<evidence type="ECO:0000259" key="1">
    <source>
        <dbReference type="Pfam" id="PF12706"/>
    </source>
</evidence>